<dbReference type="AlphaFoldDB" id="A0AA38HFP0"/>
<protein>
    <recommendedName>
        <fullName evidence="1">Endonuclease/exonuclease/phosphatase domain-containing protein</fullName>
    </recommendedName>
</protein>
<dbReference type="InterPro" id="IPR036691">
    <property type="entry name" value="Endo/exonu/phosph_ase_sf"/>
</dbReference>
<reference evidence="2" key="1">
    <citation type="journal article" date="2023" name="G3 (Bethesda)">
        <title>Whole genome assemblies of Zophobas morio and Tenebrio molitor.</title>
        <authorList>
            <person name="Kaur S."/>
            <person name="Stinson S.A."/>
            <person name="diCenzo G.C."/>
        </authorList>
    </citation>
    <scope>NUCLEOTIDE SEQUENCE</scope>
    <source>
        <strain evidence="2">QUZm001</strain>
    </source>
</reference>
<organism evidence="2 3">
    <name type="scientific">Zophobas morio</name>
    <dbReference type="NCBI Taxonomy" id="2755281"/>
    <lineage>
        <taxon>Eukaryota</taxon>
        <taxon>Metazoa</taxon>
        <taxon>Ecdysozoa</taxon>
        <taxon>Arthropoda</taxon>
        <taxon>Hexapoda</taxon>
        <taxon>Insecta</taxon>
        <taxon>Pterygota</taxon>
        <taxon>Neoptera</taxon>
        <taxon>Endopterygota</taxon>
        <taxon>Coleoptera</taxon>
        <taxon>Polyphaga</taxon>
        <taxon>Cucujiformia</taxon>
        <taxon>Tenebrionidae</taxon>
        <taxon>Zophobas</taxon>
    </lineage>
</organism>
<gene>
    <name evidence="2" type="ORF">Zmor_012079</name>
</gene>
<comment type="caution">
    <text evidence="2">The sequence shown here is derived from an EMBL/GenBank/DDBJ whole genome shotgun (WGS) entry which is preliminary data.</text>
</comment>
<accession>A0AA38HFP0</accession>
<keyword evidence="3" id="KW-1185">Reference proteome</keyword>
<sequence length="192" mass="21110">MEYSHHPMSMPASPPKCRGSGGFPLCGQPGARACTYCLQAPLEAISALFGCVSSAFLCEDRNYKHPTWNSRADNSNGHILEAYTDEHGLCVLGPQQPTHLATTGTMDVLDITIHKDIRLTTVFEDLHELFSEFLSPQLFTICERGTHQRQLPVFFTGWDKYADVLGTTLPPCSSLSSTPALLDDAIALFEPH</sequence>
<dbReference type="Proteomes" id="UP001168821">
    <property type="component" value="Unassembled WGS sequence"/>
</dbReference>
<dbReference type="Pfam" id="PF14529">
    <property type="entry name" value="Exo_endo_phos_2"/>
    <property type="match status" value="1"/>
</dbReference>
<evidence type="ECO:0000313" key="2">
    <source>
        <dbReference type="EMBL" id="KAJ3616070.1"/>
    </source>
</evidence>
<name>A0AA38HFP0_9CUCU</name>
<dbReference type="GO" id="GO:0003824">
    <property type="term" value="F:catalytic activity"/>
    <property type="evidence" value="ECO:0007669"/>
    <property type="project" value="InterPro"/>
</dbReference>
<evidence type="ECO:0000259" key="1">
    <source>
        <dbReference type="Pfam" id="PF14529"/>
    </source>
</evidence>
<proteinExistence type="predicted"/>
<dbReference type="EMBL" id="JALNTZ010003745">
    <property type="protein sequence ID" value="KAJ3616070.1"/>
    <property type="molecule type" value="Genomic_DNA"/>
</dbReference>
<dbReference type="Gene3D" id="3.60.10.10">
    <property type="entry name" value="Endonuclease/exonuclease/phosphatase"/>
    <property type="match status" value="1"/>
</dbReference>
<dbReference type="SUPFAM" id="SSF56219">
    <property type="entry name" value="DNase I-like"/>
    <property type="match status" value="1"/>
</dbReference>
<evidence type="ECO:0000313" key="3">
    <source>
        <dbReference type="Proteomes" id="UP001168821"/>
    </source>
</evidence>
<feature type="domain" description="Endonuclease/exonuclease/phosphatase" evidence="1">
    <location>
        <begin position="44"/>
        <end position="116"/>
    </location>
</feature>
<dbReference type="InterPro" id="IPR005135">
    <property type="entry name" value="Endo/exonuclease/phosphatase"/>
</dbReference>